<organism evidence="4 5">
    <name type="scientific">Candidatus Rhodobacter oscarellae</name>
    <dbReference type="NCBI Taxonomy" id="1675527"/>
    <lineage>
        <taxon>Bacteria</taxon>
        <taxon>Pseudomonadati</taxon>
        <taxon>Pseudomonadota</taxon>
        <taxon>Alphaproteobacteria</taxon>
        <taxon>Rhodobacterales</taxon>
        <taxon>Rhodobacter group</taxon>
        <taxon>Rhodobacter</taxon>
    </lineage>
</organism>
<dbReference type="Pfam" id="PF02709">
    <property type="entry name" value="Glyco_transf_7C"/>
    <property type="match status" value="1"/>
</dbReference>
<dbReference type="SUPFAM" id="SSF53448">
    <property type="entry name" value="Nucleotide-diphospho-sugar transferases"/>
    <property type="match status" value="1"/>
</dbReference>
<dbReference type="Proteomes" id="UP000037178">
    <property type="component" value="Unassembled WGS sequence"/>
</dbReference>
<dbReference type="PANTHER" id="PTHR43685">
    <property type="entry name" value="GLYCOSYLTRANSFERASE"/>
    <property type="match status" value="1"/>
</dbReference>
<name>A0A0J9GTE2_9RHOB</name>
<dbReference type="Pfam" id="PF00535">
    <property type="entry name" value="Glycos_transf_2"/>
    <property type="match status" value="1"/>
</dbReference>
<dbReference type="PATRIC" id="fig|1675527.3.peg.1808"/>
<dbReference type="InterPro" id="IPR027791">
    <property type="entry name" value="Galactosyl_T_C"/>
</dbReference>
<gene>
    <name evidence="4" type="ORF">AIOL_001714</name>
</gene>
<evidence type="ECO:0000256" key="1">
    <source>
        <dbReference type="ARBA" id="ARBA00022679"/>
    </source>
</evidence>
<proteinExistence type="predicted"/>
<protein>
    <submittedName>
        <fullName evidence="4">Putative two-domain glycosyltransferase</fullName>
    </submittedName>
</protein>
<dbReference type="EMBL" id="LFTY01000002">
    <property type="protein sequence ID" value="KMW56758.1"/>
    <property type="molecule type" value="Genomic_DNA"/>
</dbReference>
<keyword evidence="1 4" id="KW-0808">Transferase</keyword>
<reference evidence="4 5" key="1">
    <citation type="submission" date="2015-06" db="EMBL/GenBank/DDBJ databases">
        <title>Draft genome sequence of an Alphaproteobacteria species associated to the Mediterranean sponge Oscarella lobularis.</title>
        <authorList>
            <person name="Jourda C."/>
            <person name="Santini S."/>
            <person name="Claverie J.-M."/>
        </authorList>
    </citation>
    <scope>NUCLEOTIDE SEQUENCE [LARGE SCALE GENOMIC DNA]</scope>
    <source>
        <strain evidence="4">IGS</strain>
    </source>
</reference>
<feature type="domain" description="Galactosyltransferase C-terminal" evidence="3">
    <location>
        <begin position="181"/>
        <end position="238"/>
    </location>
</feature>
<feature type="domain" description="Glycosyltransferase 2-like" evidence="2">
    <location>
        <begin position="5"/>
        <end position="119"/>
    </location>
</feature>
<dbReference type="InterPro" id="IPR029044">
    <property type="entry name" value="Nucleotide-diphossugar_trans"/>
</dbReference>
<comment type="caution">
    <text evidence="4">The sequence shown here is derived from an EMBL/GenBank/DDBJ whole genome shotgun (WGS) entry which is preliminary data.</text>
</comment>
<sequence length="275" mass="30788">MRVELIISTYNWPWALRLCLLSVLGQARRPDSLCVADDGSGAPTRAMLEAFQLEHPELPLRHVWHEDNGFQKTAILNKAVASSEADYLAFTDGDCLLSQGFVARHAAVARRDRFASGSLIRLSKAATEAVAESDVQSGAVFRQDWLRAREAFDRTTTRLKAMPWPLPAQAALDAVYPIRRTWMGSNASAFREAILAVNGFDETMVWGGEDKEFGVRLANSGVRGRQLRFTSPVVHLDHPRGYRDEEAVRRQRDMIQTARRSRKTWTEHGINPGSG</sequence>
<dbReference type="OrthoDB" id="7265025at2"/>
<accession>A0A0J9GTE2</accession>
<dbReference type="AlphaFoldDB" id="A0A0J9GTE2"/>
<dbReference type="InterPro" id="IPR050834">
    <property type="entry name" value="Glycosyltransf_2"/>
</dbReference>
<dbReference type="Gene3D" id="3.90.550.10">
    <property type="entry name" value="Spore Coat Polysaccharide Biosynthesis Protein SpsA, Chain A"/>
    <property type="match status" value="1"/>
</dbReference>
<dbReference type="InterPro" id="IPR001173">
    <property type="entry name" value="Glyco_trans_2-like"/>
</dbReference>
<keyword evidence="5" id="KW-1185">Reference proteome</keyword>
<dbReference type="GO" id="GO:0016740">
    <property type="term" value="F:transferase activity"/>
    <property type="evidence" value="ECO:0007669"/>
    <property type="project" value="UniProtKB-KW"/>
</dbReference>
<evidence type="ECO:0000259" key="3">
    <source>
        <dbReference type="Pfam" id="PF02709"/>
    </source>
</evidence>
<dbReference type="PANTHER" id="PTHR43685:SF3">
    <property type="entry name" value="SLR2126 PROTEIN"/>
    <property type="match status" value="1"/>
</dbReference>
<dbReference type="STRING" id="1675527.AIOL_001714"/>
<evidence type="ECO:0000313" key="5">
    <source>
        <dbReference type="Proteomes" id="UP000037178"/>
    </source>
</evidence>
<evidence type="ECO:0000259" key="2">
    <source>
        <dbReference type="Pfam" id="PF00535"/>
    </source>
</evidence>
<evidence type="ECO:0000313" key="4">
    <source>
        <dbReference type="EMBL" id="KMW56758.1"/>
    </source>
</evidence>
<dbReference type="RefSeq" id="WP_049642594.1">
    <property type="nucleotide sequence ID" value="NZ_LFTY01000002.1"/>
</dbReference>